<reference evidence="2 3" key="1">
    <citation type="journal article" date="2019" name="Emerg. Microbes Infect.">
        <title>Comprehensive subspecies identification of 175 nontuberculous mycobacteria species based on 7547 genomic profiles.</title>
        <authorList>
            <person name="Matsumoto Y."/>
            <person name="Kinjo T."/>
            <person name="Motooka D."/>
            <person name="Nabeya D."/>
            <person name="Jung N."/>
            <person name="Uechi K."/>
            <person name="Horii T."/>
            <person name="Iida T."/>
            <person name="Fujita J."/>
            <person name="Nakamura S."/>
        </authorList>
    </citation>
    <scope>NUCLEOTIDE SEQUENCE [LARGE SCALE GENOMIC DNA]</scope>
    <source>
        <strain evidence="2 3">JCM 30723</strain>
    </source>
</reference>
<name>A0A7I9Y8C8_MYCAL</name>
<accession>A0A7I9Y8C8</accession>
<proteinExistence type="predicted"/>
<dbReference type="EMBL" id="BLKY01000001">
    <property type="protein sequence ID" value="GFG84930.1"/>
    <property type="molecule type" value="Genomic_DNA"/>
</dbReference>
<feature type="compositionally biased region" description="Basic and acidic residues" evidence="1">
    <location>
        <begin position="52"/>
        <end position="62"/>
    </location>
</feature>
<dbReference type="Proteomes" id="UP000465305">
    <property type="component" value="Unassembled WGS sequence"/>
</dbReference>
<feature type="region of interest" description="Disordered" evidence="1">
    <location>
        <begin position="1"/>
        <end position="25"/>
    </location>
</feature>
<sequence>MNAAFSDAAANTVIDGIAGPELQPVSPVEPAANMIATAPETTRVRHMANKPIGDRKRGEAGRWGHLPLAGDGSPTPTPAIASTAKRA</sequence>
<feature type="region of interest" description="Disordered" evidence="1">
    <location>
        <begin position="44"/>
        <end position="87"/>
    </location>
</feature>
<organism evidence="2 3">
    <name type="scientific">Mycolicibacter algericus</name>
    <name type="common">Mycobacterium algericum</name>
    <dbReference type="NCBI Taxonomy" id="1288388"/>
    <lineage>
        <taxon>Bacteria</taxon>
        <taxon>Bacillati</taxon>
        <taxon>Actinomycetota</taxon>
        <taxon>Actinomycetes</taxon>
        <taxon>Mycobacteriales</taxon>
        <taxon>Mycobacteriaceae</taxon>
        <taxon>Mycolicibacter</taxon>
    </lineage>
</organism>
<gene>
    <name evidence="2" type="ORF">MALGJ_16060</name>
</gene>
<protein>
    <submittedName>
        <fullName evidence="2">Uncharacterized protein</fullName>
    </submittedName>
</protein>
<comment type="caution">
    <text evidence="2">The sequence shown here is derived from an EMBL/GenBank/DDBJ whole genome shotgun (WGS) entry which is preliminary data.</text>
</comment>
<evidence type="ECO:0000313" key="2">
    <source>
        <dbReference type="EMBL" id="GFG84930.1"/>
    </source>
</evidence>
<evidence type="ECO:0000313" key="3">
    <source>
        <dbReference type="Proteomes" id="UP000465305"/>
    </source>
</evidence>
<dbReference type="AlphaFoldDB" id="A0A7I9Y8C8"/>
<evidence type="ECO:0000256" key="1">
    <source>
        <dbReference type="SAM" id="MobiDB-lite"/>
    </source>
</evidence>